<dbReference type="AlphaFoldDB" id="E6QQT6"/>
<dbReference type="InterPro" id="IPR036837">
    <property type="entry name" value="Cation_efflux_CTD_sf"/>
</dbReference>
<keyword evidence="4 6" id="KW-1133">Transmembrane helix</keyword>
<dbReference type="EMBL" id="CABR01000040">
    <property type="protein sequence ID" value="CBI09607.1"/>
    <property type="molecule type" value="Genomic_DNA"/>
</dbReference>
<gene>
    <name evidence="8" type="ORF">CARN7_0343</name>
</gene>
<comment type="subcellular location">
    <subcellularLocation>
        <location evidence="1">Membrane</location>
        <topology evidence="1">Multi-pass membrane protein</topology>
    </subcellularLocation>
</comment>
<organism evidence="8">
    <name type="scientific">mine drainage metagenome</name>
    <dbReference type="NCBI Taxonomy" id="410659"/>
    <lineage>
        <taxon>unclassified sequences</taxon>
        <taxon>metagenomes</taxon>
        <taxon>ecological metagenomes</taxon>
    </lineage>
</organism>
<proteinExistence type="inferred from homology"/>
<name>E6QQT6_9ZZZZ</name>
<keyword evidence="5 6" id="KW-0472">Membrane</keyword>
<dbReference type="InterPro" id="IPR027470">
    <property type="entry name" value="Cation_efflux_CTD"/>
</dbReference>
<protein>
    <submittedName>
        <fullName evidence="8">Putative cation efflux system protein</fullName>
    </submittedName>
</protein>
<reference evidence="8" key="1">
    <citation type="submission" date="2009-10" db="EMBL/GenBank/DDBJ databases">
        <title>Diversity of trophic interactions inside an arsenic-rich microbial ecosystem.</title>
        <authorList>
            <person name="Bertin P.N."/>
            <person name="Heinrich-Salmeron A."/>
            <person name="Pelletier E."/>
            <person name="Goulhen-Chollet F."/>
            <person name="Arsene-Ploetze F."/>
            <person name="Gallien S."/>
            <person name="Calteau A."/>
            <person name="Vallenet D."/>
            <person name="Casiot C."/>
            <person name="Chane-Woon-Ming B."/>
            <person name="Giloteaux L."/>
            <person name="Barakat M."/>
            <person name="Bonnefoy V."/>
            <person name="Bruneel O."/>
            <person name="Chandler M."/>
            <person name="Cleiss J."/>
            <person name="Duran R."/>
            <person name="Elbaz-Poulichet F."/>
            <person name="Fonknechten N."/>
            <person name="Lauga B."/>
            <person name="Mornico D."/>
            <person name="Ortet P."/>
            <person name="Schaeffer C."/>
            <person name="Siguier P."/>
            <person name="Alexander Thil Smith A."/>
            <person name="Van Dorsselaer A."/>
            <person name="Weissenbach J."/>
            <person name="Medigue C."/>
            <person name="Le Paslier D."/>
        </authorList>
    </citation>
    <scope>NUCLEOTIDE SEQUENCE</scope>
</reference>
<evidence type="ECO:0000256" key="5">
    <source>
        <dbReference type="ARBA" id="ARBA00023136"/>
    </source>
</evidence>
<evidence type="ECO:0000256" key="4">
    <source>
        <dbReference type="ARBA" id="ARBA00022989"/>
    </source>
</evidence>
<evidence type="ECO:0000256" key="3">
    <source>
        <dbReference type="ARBA" id="ARBA00022692"/>
    </source>
</evidence>
<dbReference type="SUPFAM" id="SSF160240">
    <property type="entry name" value="Cation efflux protein cytoplasmic domain-like"/>
    <property type="match status" value="1"/>
</dbReference>
<dbReference type="Pfam" id="PF16916">
    <property type="entry name" value="ZT_dimer"/>
    <property type="match status" value="1"/>
</dbReference>
<dbReference type="PANTHER" id="PTHR11562:SF17">
    <property type="entry name" value="RE54080P-RELATED"/>
    <property type="match status" value="1"/>
</dbReference>
<feature type="transmembrane region" description="Helical" evidence="6">
    <location>
        <begin position="6"/>
        <end position="23"/>
    </location>
</feature>
<dbReference type="PANTHER" id="PTHR11562">
    <property type="entry name" value="CATION EFFLUX PROTEIN/ ZINC TRANSPORTER"/>
    <property type="match status" value="1"/>
</dbReference>
<keyword evidence="3 6" id="KW-0812">Transmembrane</keyword>
<evidence type="ECO:0000313" key="8">
    <source>
        <dbReference type="EMBL" id="CBI09607.1"/>
    </source>
</evidence>
<feature type="domain" description="Cation efflux protein cytoplasmic" evidence="7">
    <location>
        <begin position="35"/>
        <end position="108"/>
    </location>
</feature>
<comment type="similarity">
    <text evidence="2">Belongs to the cation diffusion facilitator (CDF) transporter (TC 2.A.4) family. SLC30A subfamily.</text>
</comment>
<evidence type="ECO:0000259" key="7">
    <source>
        <dbReference type="Pfam" id="PF16916"/>
    </source>
</evidence>
<dbReference type="GO" id="GO:0005385">
    <property type="term" value="F:zinc ion transmembrane transporter activity"/>
    <property type="evidence" value="ECO:0007669"/>
    <property type="project" value="TreeGrafter"/>
</dbReference>
<dbReference type="InterPro" id="IPR027469">
    <property type="entry name" value="Cation_efflux_TMD_sf"/>
</dbReference>
<dbReference type="GO" id="GO:0005886">
    <property type="term" value="C:plasma membrane"/>
    <property type="evidence" value="ECO:0007669"/>
    <property type="project" value="TreeGrafter"/>
</dbReference>
<accession>E6QQT6</accession>
<evidence type="ECO:0000256" key="6">
    <source>
        <dbReference type="SAM" id="Phobius"/>
    </source>
</evidence>
<dbReference type="InterPro" id="IPR050681">
    <property type="entry name" value="CDF/SLC30A"/>
</dbReference>
<evidence type="ECO:0000256" key="1">
    <source>
        <dbReference type="ARBA" id="ARBA00004141"/>
    </source>
</evidence>
<sequence>MWLDPAISLVIAILILVGTWGLFKQSFRLALQAVPDQVDAEAVKAYLSNLPPVRAVHDFHVWGMSTTENALTAHLVTPAGHPGDAFLHEVSEELAHHFHIHHVTIQTELGDNQCVCSLVNDAG</sequence>
<comment type="caution">
    <text evidence="8">The sequence shown here is derived from an EMBL/GenBank/DDBJ whole genome shotgun (WGS) entry which is preliminary data.</text>
</comment>
<dbReference type="SUPFAM" id="SSF161111">
    <property type="entry name" value="Cation efflux protein transmembrane domain-like"/>
    <property type="match status" value="1"/>
</dbReference>
<evidence type="ECO:0000256" key="2">
    <source>
        <dbReference type="ARBA" id="ARBA00008873"/>
    </source>
</evidence>